<evidence type="ECO:0000313" key="9">
    <source>
        <dbReference type="EMBL" id="KAG9068111.1"/>
    </source>
</evidence>
<feature type="region of interest" description="Disordered" evidence="6">
    <location>
        <begin position="888"/>
        <end position="929"/>
    </location>
</feature>
<dbReference type="InterPro" id="IPR036291">
    <property type="entry name" value="NAD(P)-bd_dom_sf"/>
</dbReference>
<keyword evidence="3" id="KW-0479">Metal-binding</keyword>
<feature type="compositionally biased region" description="Low complexity" evidence="6">
    <location>
        <begin position="652"/>
        <end position="667"/>
    </location>
</feature>
<evidence type="ECO:0000256" key="5">
    <source>
        <dbReference type="ARBA" id="ARBA00023002"/>
    </source>
</evidence>
<feature type="region of interest" description="Disordered" evidence="6">
    <location>
        <begin position="418"/>
        <end position="486"/>
    </location>
</feature>
<comment type="similarity">
    <text evidence="2">Belongs to the zinc-containing alcohol dehydrogenase family.</text>
</comment>
<dbReference type="InterPro" id="IPR013154">
    <property type="entry name" value="ADH-like_N"/>
</dbReference>
<dbReference type="Gene3D" id="3.40.50.720">
    <property type="entry name" value="NAD(P)-binding Rossmann-like Domain"/>
    <property type="match status" value="1"/>
</dbReference>
<comment type="caution">
    <text evidence="9">The sequence shown here is derived from an EMBL/GenBank/DDBJ whole genome shotgun (WGS) entry which is preliminary data.</text>
</comment>
<evidence type="ECO:0000256" key="2">
    <source>
        <dbReference type="ARBA" id="ARBA00008072"/>
    </source>
</evidence>
<feature type="compositionally biased region" description="Low complexity" evidence="6">
    <location>
        <begin position="454"/>
        <end position="483"/>
    </location>
</feature>
<feature type="region of interest" description="Disordered" evidence="6">
    <location>
        <begin position="646"/>
        <end position="735"/>
    </location>
</feature>
<dbReference type="InterPro" id="IPR011032">
    <property type="entry name" value="GroES-like_sf"/>
</dbReference>
<dbReference type="SUPFAM" id="SSF50129">
    <property type="entry name" value="GroES-like"/>
    <property type="match status" value="1"/>
</dbReference>
<dbReference type="AlphaFoldDB" id="A0A9P8BUH0"/>
<dbReference type="GO" id="GO:0016491">
    <property type="term" value="F:oxidoreductase activity"/>
    <property type="evidence" value="ECO:0007669"/>
    <property type="project" value="UniProtKB-KW"/>
</dbReference>
<feature type="compositionally biased region" description="Acidic residues" evidence="6">
    <location>
        <begin position="684"/>
        <end position="700"/>
    </location>
</feature>
<feature type="compositionally biased region" description="Gly residues" evidence="6">
    <location>
        <begin position="418"/>
        <end position="439"/>
    </location>
</feature>
<name>A0A9P8BUH0_9FUNG</name>
<evidence type="ECO:0000256" key="4">
    <source>
        <dbReference type="ARBA" id="ARBA00022833"/>
    </source>
</evidence>
<evidence type="ECO:0000256" key="6">
    <source>
        <dbReference type="SAM" id="MobiDB-lite"/>
    </source>
</evidence>
<evidence type="ECO:0000259" key="8">
    <source>
        <dbReference type="Pfam" id="PF08240"/>
    </source>
</evidence>
<accession>A0A9P8BUH0</accession>
<evidence type="ECO:0008006" key="11">
    <source>
        <dbReference type="Google" id="ProtNLM"/>
    </source>
</evidence>
<keyword evidence="10" id="KW-1185">Reference proteome</keyword>
<protein>
    <recommendedName>
        <fullName evidence="11">Alcohol dehydrogenase</fullName>
    </recommendedName>
</protein>
<evidence type="ECO:0000256" key="3">
    <source>
        <dbReference type="ARBA" id="ARBA00022723"/>
    </source>
</evidence>
<dbReference type="Pfam" id="PF00107">
    <property type="entry name" value="ADH_zinc_N"/>
    <property type="match status" value="1"/>
</dbReference>
<dbReference type="GO" id="GO:0046872">
    <property type="term" value="F:metal ion binding"/>
    <property type="evidence" value="ECO:0007669"/>
    <property type="project" value="UniProtKB-KW"/>
</dbReference>
<dbReference type="EMBL" id="JAHRHY010000007">
    <property type="protein sequence ID" value="KAG9068111.1"/>
    <property type="molecule type" value="Genomic_DNA"/>
</dbReference>
<dbReference type="SUPFAM" id="SSF51735">
    <property type="entry name" value="NAD(P)-binding Rossmann-fold domains"/>
    <property type="match status" value="1"/>
</dbReference>
<dbReference type="Proteomes" id="UP000707451">
    <property type="component" value="Unassembled WGS sequence"/>
</dbReference>
<dbReference type="OrthoDB" id="203908at2759"/>
<dbReference type="PANTHER" id="PTHR43350">
    <property type="entry name" value="NAD-DEPENDENT ALCOHOL DEHYDROGENASE"/>
    <property type="match status" value="1"/>
</dbReference>
<sequence>MTGGRTIKAALYQGVNPSAPLLNVTDLPAPVANNGDAVVKILATRVVSYAKDVLNGTRPYPNLLPMVPGPGGVGIIQSVAPGAIHIKPGQLVFIDPTVRSRDHPVTPEAMLQGLIAFGRGTELQRVWNNGSWAEEMLVPLENLTVIPESVQAKFSPAELTSISNYAVPFGGLYPNLRPGQTVVITGSTGMFGSSAVAVALALGARRVIASGRNKKQLDEFVTLYGPRVVPVVTTGDVAKDTQAFLKAAGEGFDIDVSFDILPPQAAFGVVQSSILALRDGGTAVLMGGLNSSAEIPYSAIMTKGLTIKGHFMYDRTGPTTIIGLADAGLLDLHHRQEPKFFKLSEINDAVEWSAAHPGAFDATLLSSSHLRIVNPQQLATPITSTDNSFEQWTFFEPLLLQQQQVQHQQQRVMALLGGDRGSPGAVGGAAGSSGAGGQNRGLPPAPVRSESRTTLDSNTSNASNTNITTTTTTIPLSTPISSPQQPPVPISLPVQLLNRLYPSSAMFTSVSGWSGVNPSATESSSCASSSSAGSYHSRNFMSGVGGGSGVSIGGGFGSRSATSSMQQHQPDMMARRNSTELTRTAAATAIVNTLVNRGNSGGSASGSGSNEAVGLSIPRGDSPYIPSSLSMLFSDPEIMLAQTEVDQYHQEQQQQQQQRRTSSLQLTPSHSGVRVGSGIFAYSEGDDQESAAEENDDSLYGEESQLLQDSPPGNEGHHTTTTGAVTGREGDDGGYGYEIVQEDQQEDVFKPYVAMMARDDYLAPHEPSSSSPLFPSPLTTLGGFASGTSILDVAEDQQAQAAGRIWRDYGTMMETGGGGQFQRLQQLQNPTTAQSHAAYYHAVSNYHYSYNSNPHGDAVGGVSSSSTSQVNPCVPTGHYAVPESWQWRRQHSRGVSQQSYGSAGGNGGSGSGTRRNNGDGSEDNWLKGM</sequence>
<dbReference type="Gene3D" id="3.90.180.10">
    <property type="entry name" value="Medium-chain alcohol dehydrogenases, catalytic domain"/>
    <property type="match status" value="1"/>
</dbReference>
<proteinExistence type="inferred from homology"/>
<gene>
    <name evidence="9" type="ORF">KI688_011704</name>
</gene>
<feature type="domain" description="Alcohol dehydrogenase-like C-terminal" evidence="7">
    <location>
        <begin position="192"/>
        <end position="315"/>
    </location>
</feature>
<reference evidence="9" key="1">
    <citation type="submission" date="2021-06" db="EMBL/GenBank/DDBJ databases">
        <title>Genome Sequence of Mortierella hyaline Strain SCG-10, a Cold-Adapted, Nitrate-Reducing Fungus Isolated from Soil in Minnesota, USA.</title>
        <authorList>
            <person name="Aldossari N."/>
        </authorList>
    </citation>
    <scope>NUCLEOTIDE SEQUENCE</scope>
    <source>
        <strain evidence="9">SCG-10</strain>
    </source>
</reference>
<organism evidence="9 10">
    <name type="scientific">Linnemannia hyalina</name>
    <dbReference type="NCBI Taxonomy" id="64524"/>
    <lineage>
        <taxon>Eukaryota</taxon>
        <taxon>Fungi</taxon>
        <taxon>Fungi incertae sedis</taxon>
        <taxon>Mucoromycota</taxon>
        <taxon>Mortierellomycotina</taxon>
        <taxon>Mortierellomycetes</taxon>
        <taxon>Mortierellales</taxon>
        <taxon>Mortierellaceae</taxon>
        <taxon>Linnemannia</taxon>
    </lineage>
</organism>
<comment type="cofactor">
    <cofactor evidence="1">
        <name>Zn(2+)</name>
        <dbReference type="ChEBI" id="CHEBI:29105"/>
    </cofactor>
</comment>
<evidence type="ECO:0000313" key="10">
    <source>
        <dbReference type="Proteomes" id="UP000707451"/>
    </source>
</evidence>
<evidence type="ECO:0000256" key="1">
    <source>
        <dbReference type="ARBA" id="ARBA00001947"/>
    </source>
</evidence>
<feature type="compositionally biased region" description="Gly residues" evidence="6">
    <location>
        <begin position="902"/>
        <end position="911"/>
    </location>
</feature>
<evidence type="ECO:0000259" key="7">
    <source>
        <dbReference type="Pfam" id="PF00107"/>
    </source>
</evidence>
<feature type="domain" description="Alcohol dehydrogenase-like N-terminal" evidence="8">
    <location>
        <begin position="35"/>
        <end position="147"/>
    </location>
</feature>
<dbReference type="Pfam" id="PF08240">
    <property type="entry name" value="ADH_N"/>
    <property type="match status" value="1"/>
</dbReference>
<dbReference type="PANTHER" id="PTHR43350:SF17">
    <property type="entry name" value="NAD-DEPENDENT ALCOHOL DEHYDROGENASE"/>
    <property type="match status" value="1"/>
</dbReference>
<keyword evidence="5" id="KW-0560">Oxidoreductase</keyword>
<keyword evidence="4" id="KW-0862">Zinc</keyword>
<dbReference type="InterPro" id="IPR013149">
    <property type="entry name" value="ADH-like_C"/>
</dbReference>